<dbReference type="PROSITE" id="PS51155">
    <property type="entry name" value="CHIT_BIND_RR_2"/>
    <property type="match status" value="1"/>
</dbReference>
<sequence length="145" mass="15835">LQNYNMAIKLAVLLLCCVGVALCLPQSYGPPPPAPTAGYGAPEEQAPAKYDFDWSVKDDESGNDFGHEESRDGDFTEGSYYVLLPDGRLQKVSYYVDGDSGFVAEVDYEETNQGGYQAPQPSYSAPQPSYQAPQQSYQPPQSGYN</sequence>
<protein>
    <recommendedName>
        <fullName evidence="7">Cuticle protein</fullName>
    </recommendedName>
</protein>
<feature type="region of interest" description="Disordered" evidence="3">
    <location>
        <begin position="32"/>
        <end position="77"/>
    </location>
</feature>
<evidence type="ECO:0008006" key="7">
    <source>
        <dbReference type="Google" id="ProtNLM"/>
    </source>
</evidence>
<dbReference type="Proteomes" id="UP001497623">
    <property type="component" value="Unassembled WGS sequence"/>
</dbReference>
<evidence type="ECO:0000313" key="6">
    <source>
        <dbReference type="Proteomes" id="UP001497623"/>
    </source>
</evidence>
<feature type="chain" id="PRO_5043774631" description="Cuticle protein" evidence="4">
    <location>
        <begin position="24"/>
        <end position="145"/>
    </location>
</feature>
<dbReference type="GO" id="GO:0031012">
    <property type="term" value="C:extracellular matrix"/>
    <property type="evidence" value="ECO:0007669"/>
    <property type="project" value="TreeGrafter"/>
</dbReference>
<keyword evidence="1 2" id="KW-0193">Cuticle</keyword>
<feature type="compositionally biased region" description="Basic and acidic residues" evidence="3">
    <location>
        <begin position="50"/>
        <end position="74"/>
    </location>
</feature>
<dbReference type="EMBL" id="CAXKWB010039955">
    <property type="protein sequence ID" value="CAL4153992.1"/>
    <property type="molecule type" value="Genomic_DNA"/>
</dbReference>
<keyword evidence="4" id="KW-0732">Signal</keyword>
<keyword evidence="6" id="KW-1185">Reference proteome</keyword>
<dbReference type="Pfam" id="PF00379">
    <property type="entry name" value="Chitin_bind_4"/>
    <property type="match status" value="1"/>
</dbReference>
<dbReference type="PANTHER" id="PTHR12236">
    <property type="entry name" value="STRUCTURAL CONTITUENT OF CUTICLE"/>
    <property type="match status" value="1"/>
</dbReference>
<dbReference type="AlphaFoldDB" id="A0AAV2S2B8"/>
<comment type="caution">
    <text evidence="5">The sequence shown here is derived from an EMBL/GenBank/DDBJ whole genome shotgun (WGS) entry which is preliminary data.</text>
</comment>
<gene>
    <name evidence="5" type="ORF">MNOR_LOCUS31260</name>
</gene>
<accession>A0AAV2S2B8</accession>
<dbReference type="InterPro" id="IPR000618">
    <property type="entry name" value="Insect_cuticle"/>
</dbReference>
<evidence type="ECO:0000256" key="3">
    <source>
        <dbReference type="SAM" id="MobiDB-lite"/>
    </source>
</evidence>
<feature type="region of interest" description="Disordered" evidence="3">
    <location>
        <begin position="107"/>
        <end position="145"/>
    </location>
</feature>
<dbReference type="GO" id="GO:0005615">
    <property type="term" value="C:extracellular space"/>
    <property type="evidence" value="ECO:0007669"/>
    <property type="project" value="TreeGrafter"/>
</dbReference>
<organism evidence="5 6">
    <name type="scientific">Meganyctiphanes norvegica</name>
    <name type="common">Northern krill</name>
    <name type="synonym">Thysanopoda norvegica</name>
    <dbReference type="NCBI Taxonomy" id="48144"/>
    <lineage>
        <taxon>Eukaryota</taxon>
        <taxon>Metazoa</taxon>
        <taxon>Ecdysozoa</taxon>
        <taxon>Arthropoda</taxon>
        <taxon>Crustacea</taxon>
        <taxon>Multicrustacea</taxon>
        <taxon>Malacostraca</taxon>
        <taxon>Eumalacostraca</taxon>
        <taxon>Eucarida</taxon>
        <taxon>Euphausiacea</taxon>
        <taxon>Euphausiidae</taxon>
        <taxon>Meganyctiphanes</taxon>
    </lineage>
</organism>
<feature type="signal peptide" evidence="4">
    <location>
        <begin position="1"/>
        <end position="23"/>
    </location>
</feature>
<evidence type="ECO:0000256" key="4">
    <source>
        <dbReference type="SAM" id="SignalP"/>
    </source>
</evidence>
<evidence type="ECO:0000256" key="1">
    <source>
        <dbReference type="ARBA" id="ARBA00022460"/>
    </source>
</evidence>
<evidence type="ECO:0000313" key="5">
    <source>
        <dbReference type="EMBL" id="CAL4153992.1"/>
    </source>
</evidence>
<dbReference type="GO" id="GO:0042302">
    <property type="term" value="F:structural constituent of cuticle"/>
    <property type="evidence" value="ECO:0007669"/>
    <property type="project" value="UniProtKB-UniRule"/>
</dbReference>
<dbReference type="InterPro" id="IPR051217">
    <property type="entry name" value="Insect_Cuticle_Struc_Prot"/>
</dbReference>
<evidence type="ECO:0000256" key="2">
    <source>
        <dbReference type="PROSITE-ProRule" id="PRU00497"/>
    </source>
</evidence>
<proteinExistence type="predicted"/>
<dbReference type="PANTHER" id="PTHR12236:SF79">
    <property type="entry name" value="CUTICULAR PROTEIN 50CB-RELATED"/>
    <property type="match status" value="1"/>
</dbReference>
<name>A0AAV2S2B8_MEGNR</name>
<feature type="compositionally biased region" description="Low complexity" evidence="3">
    <location>
        <begin position="116"/>
        <end position="145"/>
    </location>
</feature>
<reference evidence="5 6" key="1">
    <citation type="submission" date="2024-05" db="EMBL/GenBank/DDBJ databases">
        <authorList>
            <person name="Wallberg A."/>
        </authorList>
    </citation>
    <scope>NUCLEOTIDE SEQUENCE [LARGE SCALE GENOMIC DNA]</scope>
</reference>
<feature type="non-terminal residue" evidence="5">
    <location>
        <position position="1"/>
    </location>
</feature>